<organism evidence="4 5">
    <name type="scientific">Cladobotryum mycophilum</name>
    <dbReference type="NCBI Taxonomy" id="491253"/>
    <lineage>
        <taxon>Eukaryota</taxon>
        <taxon>Fungi</taxon>
        <taxon>Dikarya</taxon>
        <taxon>Ascomycota</taxon>
        <taxon>Pezizomycotina</taxon>
        <taxon>Sordariomycetes</taxon>
        <taxon>Hypocreomycetidae</taxon>
        <taxon>Hypocreales</taxon>
        <taxon>Hypocreaceae</taxon>
        <taxon>Cladobotryum</taxon>
    </lineage>
</organism>
<dbReference type="PROSITE" id="PS51695">
    <property type="entry name" value="SEDOLISIN"/>
    <property type="match status" value="1"/>
</dbReference>
<dbReference type="CDD" id="cd04056">
    <property type="entry name" value="Peptidases_S53"/>
    <property type="match status" value="1"/>
</dbReference>
<evidence type="ECO:0000313" key="5">
    <source>
        <dbReference type="Proteomes" id="UP001338125"/>
    </source>
</evidence>
<dbReference type="SUPFAM" id="SSF52743">
    <property type="entry name" value="Subtilisin-like"/>
    <property type="match status" value="1"/>
</dbReference>
<feature type="binding site" evidence="1">
    <location>
        <position position="392"/>
    </location>
    <ligand>
        <name>Ca(2+)</name>
        <dbReference type="ChEBI" id="CHEBI:29108"/>
    </ligand>
</feature>
<comment type="caution">
    <text evidence="1">Lacks conserved residue(s) required for the propagation of feature annotation.</text>
</comment>
<dbReference type="Gene3D" id="3.40.50.200">
    <property type="entry name" value="Peptidase S8/S53 domain"/>
    <property type="match status" value="2"/>
</dbReference>
<feature type="chain" id="PRO_5046538933" evidence="2">
    <location>
        <begin position="23"/>
        <end position="413"/>
    </location>
</feature>
<evidence type="ECO:0000259" key="3">
    <source>
        <dbReference type="PROSITE" id="PS51695"/>
    </source>
</evidence>
<feature type="binding site" evidence="1">
    <location>
        <position position="373"/>
    </location>
    <ligand>
        <name>Ca(2+)</name>
        <dbReference type="ChEBI" id="CHEBI:29108"/>
    </ligand>
</feature>
<dbReference type="InterPro" id="IPR030400">
    <property type="entry name" value="Sedolisin_dom"/>
</dbReference>
<protein>
    <submittedName>
        <fullName evidence="4">Tripeptidyl-peptidase SED2</fullName>
    </submittedName>
</protein>
<gene>
    <name evidence="4" type="ORF">PT974_05276</name>
</gene>
<dbReference type="Proteomes" id="UP001338125">
    <property type="component" value="Unassembled WGS sequence"/>
</dbReference>
<accession>A0ABR0SIB8</accession>
<feature type="binding site" evidence="1">
    <location>
        <position position="374"/>
    </location>
    <ligand>
        <name>Ca(2+)</name>
        <dbReference type="ChEBI" id="CHEBI:29108"/>
    </ligand>
</feature>
<evidence type="ECO:0000256" key="2">
    <source>
        <dbReference type="SAM" id="SignalP"/>
    </source>
</evidence>
<feature type="domain" description="Peptidase S53" evidence="3">
    <location>
        <begin position="63"/>
        <end position="413"/>
    </location>
</feature>
<dbReference type="InterPro" id="IPR036852">
    <property type="entry name" value="Peptidase_S8/S53_dom_sf"/>
</dbReference>
<keyword evidence="5" id="KW-1185">Reference proteome</keyword>
<keyword evidence="1" id="KW-0479">Metal-binding</keyword>
<dbReference type="EMBL" id="JAVFKD010000012">
    <property type="protein sequence ID" value="KAK5991888.1"/>
    <property type="molecule type" value="Genomic_DNA"/>
</dbReference>
<dbReference type="InterPro" id="IPR050819">
    <property type="entry name" value="Tripeptidyl-peptidase_I"/>
</dbReference>
<sequence>MVSCFRIRIALLLVLGQIGVLATLSKSGTMATMARREIPKEFIKGSLASRPIYSNNTANCSLHITPSCIQKLYNIPTTTIPKPGKYTDVPKVKTAVNKVDKKYKSFKNGLLIPGFLDEYANYADLNHFLSAFRPDLQPPPKFQEKLLDKGKNSQILPGGLDANLGVQYAFGIGNGINVTFMSSGLSDVEGFLKLGRAVLKQKKKADPPRLGQEGVSVIVSSGNGGVSGIKRTEECTTFLPSFPAGCPWVTVVGGTSGIPTETAANFSAGGFANLFGRPTYQNAAVTRYLNKSSTVHSGKFNDLGRGYPDVAALSTNIVIYRNGKEELVDGTPAGAIIFASIIALLNAELIGQYKPVLGFLNPWLYDHPEMFNDIKTGSNPGCGTDGFPATEGWDPITGLGTPSYKKMKEVLGL</sequence>
<dbReference type="PANTHER" id="PTHR14218">
    <property type="entry name" value="PROTEASE S8 TRIPEPTIDYL PEPTIDASE I CLN2"/>
    <property type="match status" value="1"/>
</dbReference>
<comment type="caution">
    <text evidence="4">The sequence shown here is derived from an EMBL/GenBank/DDBJ whole genome shotgun (WGS) entry which is preliminary data.</text>
</comment>
<reference evidence="4 5" key="1">
    <citation type="submission" date="2024-01" db="EMBL/GenBank/DDBJ databases">
        <title>Complete genome of Cladobotryum mycophilum ATHUM6906.</title>
        <authorList>
            <person name="Christinaki A.C."/>
            <person name="Myridakis A.I."/>
            <person name="Kouvelis V.N."/>
        </authorList>
    </citation>
    <scope>NUCLEOTIDE SEQUENCE [LARGE SCALE GENOMIC DNA]</scope>
    <source>
        <strain evidence="4 5">ATHUM6906</strain>
    </source>
</reference>
<dbReference type="PANTHER" id="PTHR14218:SF19">
    <property type="entry name" value="SERINE PROTEASE AORO, PUTATIVE (AFU_ORTHOLOGUE AFUA_6G10250)-RELATED"/>
    <property type="match status" value="1"/>
</dbReference>
<evidence type="ECO:0000313" key="4">
    <source>
        <dbReference type="EMBL" id="KAK5991888.1"/>
    </source>
</evidence>
<feature type="signal peptide" evidence="2">
    <location>
        <begin position="1"/>
        <end position="22"/>
    </location>
</feature>
<evidence type="ECO:0000256" key="1">
    <source>
        <dbReference type="PROSITE-ProRule" id="PRU01032"/>
    </source>
</evidence>
<keyword evidence="1" id="KW-0106">Calcium</keyword>
<proteinExistence type="predicted"/>
<comment type="cofactor">
    <cofactor evidence="1">
        <name>Ca(2+)</name>
        <dbReference type="ChEBI" id="CHEBI:29108"/>
    </cofactor>
    <text evidence="1">Binds 1 Ca(2+) ion per subunit.</text>
</comment>
<name>A0ABR0SIB8_9HYPO</name>
<feature type="binding site" evidence="1">
    <location>
        <position position="394"/>
    </location>
    <ligand>
        <name>Ca(2+)</name>
        <dbReference type="ChEBI" id="CHEBI:29108"/>
    </ligand>
</feature>
<keyword evidence="2" id="KW-0732">Signal</keyword>